<sequence>MSAPDPVALQSEPTPEGEQTLDFGLFDEAKRNQLDLFRASATCSDKEALP</sequence>
<reference evidence="2 3" key="1">
    <citation type="submission" date="2023-08" db="EMBL/GenBank/DDBJ databases">
        <title>Implementing the SeqCode for naming new Mesorhizobium species isolated from Vachellia karroo root nodules.</title>
        <authorList>
            <person name="Van Lill M."/>
        </authorList>
    </citation>
    <scope>NUCLEOTIDE SEQUENCE [LARGE SCALE GENOMIC DNA]</scope>
    <source>
        <strain evidence="2 3">VK3E</strain>
    </source>
</reference>
<proteinExistence type="predicted"/>
<dbReference type="RefSeq" id="WP_320216565.1">
    <property type="nucleotide sequence ID" value="NZ_JAVIIS010000041.1"/>
</dbReference>
<organism evidence="2 3">
    <name type="scientific">Mesorhizobium australafricanum</name>
    <dbReference type="NCBI Taxonomy" id="3072311"/>
    <lineage>
        <taxon>Bacteria</taxon>
        <taxon>Pseudomonadati</taxon>
        <taxon>Pseudomonadota</taxon>
        <taxon>Alphaproteobacteria</taxon>
        <taxon>Hyphomicrobiales</taxon>
        <taxon>Phyllobacteriaceae</taxon>
        <taxon>Mesorhizobium</taxon>
    </lineage>
</organism>
<name>A0ABU4X606_9HYPH</name>
<accession>A0ABU4X606</accession>
<evidence type="ECO:0000256" key="1">
    <source>
        <dbReference type="SAM" id="MobiDB-lite"/>
    </source>
</evidence>
<gene>
    <name evidence="2" type="ORF">RFM51_23580</name>
</gene>
<comment type="caution">
    <text evidence="2">The sequence shown here is derived from an EMBL/GenBank/DDBJ whole genome shotgun (WGS) entry which is preliminary data.</text>
</comment>
<dbReference type="EMBL" id="JAVIIS010000041">
    <property type="protein sequence ID" value="MDX8442567.1"/>
    <property type="molecule type" value="Genomic_DNA"/>
</dbReference>
<keyword evidence="3" id="KW-1185">Reference proteome</keyword>
<feature type="region of interest" description="Disordered" evidence="1">
    <location>
        <begin position="1"/>
        <end position="20"/>
    </location>
</feature>
<dbReference type="Proteomes" id="UP001272097">
    <property type="component" value="Unassembled WGS sequence"/>
</dbReference>
<evidence type="ECO:0000313" key="2">
    <source>
        <dbReference type="EMBL" id="MDX8442567.1"/>
    </source>
</evidence>
<protein>
    <submittedName>
        <fullName evidence="2">Uncharacterized protein</fullName>
    </submittedName>
</protein>
<evidence type="ECO:0000313" key="3">
    <source>
        <dbReference type="Proteomes" id="UP001272097"/>
    </source>
</evidence>